<dbReference type="AlphaFoldDB" id="A0A0L7L0S3"/>
<evidence type="ECO:0000256" key="3">
    <source>
        <dbReference type="ARBA" id="ARBA00022857"/>
    </source>
</evidence>
<evidence type="ECO:0000259" key="6">
    <source>
        <dbReference type="Pfam" id="PF00478"/>
    </source>
</evidence>
<evidence type="ECO:0000313" key="8">
    <source>
        <dbReference type="Proteomes" id="UP000037510"/>
    </source>
</evidence>
<dbReference type="PANTHER" id="PTHR43170:SF5">
    <property type="entry name" value="GMP REDUCTASE"/>
    <property type="match status" value="1"/>
</dbReference>
<reference evidence="7 8" key="1">
    <citation type="journal article" date="2015" name="Genome Biol. Evol.">
        <title>The genome of winter moth (Operophtera brumata) provides a genomic perspective on sexual dimorphism and phenology.</title>
        <authorList>
            <person name="Derks M.F."/>
            <person name="Smit S."/>
            <person name="Salis L."/>
            <person name="Schijlen E."/>
            <person name="Bossers A."/>
            <person name="Mateman C."/>
            <person name="Pijl A.S."/>
            <person name="de Ridder D."/>
            <person name="Groenen M.A."/>
            <person name="Visser M.E."/>
            <person name="Megens H.J."/>
        </authorList>
    </citation>
    <scope>NUCLEOTIDE SEQUENCE [LARGE SCALE GENOMIC DNA]</scope>
    <source>
        <strain evidence="7">WM2013NL</strain>
        <tissue evidence="7">Head and thorax</tissue>
    </source>
</reference>
<comment type="caution">
    <text evidence="7">The sequence shown here is derived from an EMBL/GenBank/DDBJ whole genome shotgun (WGS) entry which is preliminary data.</text>
</comment>
<evidence type="ECO:0000256" key="1">
    <source>
        <dbReference type="ARBA" id="ARBA00012678"/>
    </source>
</evidence>
<dbReference type="SUPFAM" id="SSF51412">
    <property type="entry name" value="Inosine monophosphate dehydrogenase (IMPDH)"/>
    <property type="match status" value="1"/>
</dbReference>
<evidence type="ECO:0000256" key="4">
    <source>
        <dbReference type="ARBA" id="ARBA00023002"/>
    </source>
</evidence>
<sequence>MAGGMFAGHDQCGGELLTTPEGKKVKLFYGMSSNTAMLKHSGGVADYRSSEGAPPSSAAAGRSTTASLKDILGGLRSACTYVGASRLRELPRRATFIRCCRQVNDSFS</sequence>
<keyword evidence="3" id="KW-0521">NADP</keyword>
<name>A0A0L7L0S3_OPEBR</name>
<proteinExistence type="predicted"/>
<dbReference type="InterPro" id="IPR013785">
    <property type="entry name" value="Aldolase_TIM"/>
</dbReference>
<protein>
    <recommendedName>
        <fullName evidence="2">GMP reductase</fullName>
        <ecNumber evidence="1">1.7.1.7</ecNumber>
    </recommendedName>
</protein>
<evidence type="ECO:0000256" key="2">
    <source>
        <dbReference type="ARBA" id="ARBA00015800"/>
    </source>
</evidence>
<dbReference type="STRING" id="104452.A0A0L7L0S3"/>
<evidence type="ECO:0000256" key="5">
    <source>
        <dbReference type="SAM" id="MobiDB-lite"/>
    </source>
</evidence>
<dbReference type="EMBL" id="JTDY01003781">
    <property type="protein sequence ID" value="KOB69015.1"/>
    <property type="molecule type" value="Genomic_DNA"/>
</dbReference>
<evidence type="ECO:0000313" key="7">
    <source>
        <dbReference type="EMBL" id="KOB69015.1"/>
    </source>
</evidence>
<feature type="compositionally biased region" description="Low complexity" evidence="5">
    <location>
        <begin position="50"/>
        <end position="62"/>
    </location>
</feature>
<dbReference type="Proteomes" id="UP000037510">
    <property type="component" value="Unassembled WGS sequence"/>
</dbReference>
<dbReference type="Gene3D" id="3.20.20.70">
    <property type="entry name" value="Aldolase class I"/>
    <property type="match status" value="1"/>
</dbReference>
<feature type="domain" description="IMP dehydrogenase/GMP reductase" evidence="6">
    <location>
        <begin position="1"/>
        <end position="100"/>
    </location>
</feature>
<keyword evidence="8" id="KW-1185">Reference proteome</keyword>
<dbReference type="Pfam" id="PF00478">
    <property type="entry name" value="IMPDH"/>
    <property type="match status" value="1"/>
</dbReference>
<dbReference type="EC" id="1.7.1.7" evidence="1"/>
<gene>
    <name evidence="7" type="ORF">OBRU01_15233</name>
</gene>
<dbReference type="InterPro" id="IPR001093">
    <property type="entry name" value="IMP_DH_GMPRt"/>
</dbReference>
<dbReference type="GO" id="GO:0003920">
    <property type="term" value="F:GMP reductase activity"/>
    <property type="evidence" value="ECO:0007669"/>
    <property type="project" value="UniProtKB-EC"/>
</dbReference>
<accession>A0A0L7L0S3</accession>
<keyword evidence="4" id="KW-0560">Oxidoreductase</keyword>
<dbReference type="InterPro" id="IPR050139">
    <property type="entry name" value="GMP_reductase"/>
</dbReference>
<feature type="region of interest" description="Disordered" evidence="5">
    <location>
        <begin position="43"/>
        <end position="62"/>
    </location>
</feature>
<dbReference type="PANTHER" id="PTHR43170">
    <property type="entry name" value="GMP REDUCTASE"/>
    <property type="match status" value="1"/>
</dbReference>
<organism evidence="7 8">
    <name type="scientific">Operophtera brumata</name>
    <name type="common">Winter moth</name>
    <name type="synonym">Phalaena brumata</name>
    <dbReference type="NCBI Taxonomy" id="104452"/>
    <lineage>
        <taxon>Eukaryota</taxon>
        <taxon>Metazoa</taxon>
        <taxon>Ecdysozoa</taxon>
        <taxon>Arthropoda</taxon>
        <taxon>Hexapoda</taxon>
        <taxon>Insecta</taxon>
        <taxon>Pterygota</taxon>
        <taxon>Neoptera</taxon>
        <taxon>Endopterygota</taxon>
        <taxon>Lepidoptera</taxon>
        <taxon>Glossata</taxon>
        <taxon>Ditrysia</taxon>
        <taxon>Geometroidea</taxon>
        <taxon>Geometridae</taxon>
        <taxon>Larentiinae</taxon>
        <taxon>Operophtera</taxon>
    </lineage>
</organism>